<dbReference type="InterPro" id="IPR010138">
    <property type="entry name" value="UDP-diacylglucosamine_Hdrlase"/>
</dbReference>
<evidence type="ECO:0000259" key="11">
    <source>
        <dbReference type="Pfam" id="PF00149"/>
    </source>
</evidence>
<dbReference type="EC" id="3.6.1.54" evidence="10"/>
<keyword evidence="1 10" id="KW-1003">Cell membrane</keyword>
<dbReference type="RefSeq" id="WP_239795563.1">
    <property type="nucleotide sequence ID" value="NZ_OU912926.1"/>
</dbReference>
<organism evidence="12 13">
    <name type="scientific">Candidatus Nitrotoga arctica</name>
    <dbReference type="NCBI Taxonomy" id="453162"/>
    <lineage>
        <taxon>Bacteria</taxon>
        <taxon>Pseudomonadati</taxon>
        <taxon>Pseudomonadota</taxon>
        <taxon>Betaproteobacteria</taxon>
        <taxon>Nitrosomonadales</taxon>
        <taxon>Gallionellaceae</taxon>
        <taxon>Candidatus Nitrotoga</taxon>
    </lineage>
</organism>
<reference evidence="12 13" key="1">
    <citation type="submission" date="2021-10" db="EMBL/GenBank/DDBJ databases">
        <authorList>
            <person name="Koch H."/>
        </authorList>
    </citation>
    <scope>NUCLEOTIDE SEQUENCE [LARGE SCALE GENOMIC DNA]</scope>
    <source>
        <strain evidence="12">6680</strain>
    </source>
</reference>
<comment type="pathway">
    <text evidence="10">Glycolipid biosynthesis; lipid IV(A) biosynthesis; lipid IV(A) from (3R)-3-hydroxytetradecanoyl-[acyl-carrier-protein] and UDP-N-acetyl-alpha-D-glucosamine: step 4/6.</text>
</comment>
<keyword evidence="9 10" id="KW-0464">Manganese</keyword>
<feature type="binding site" evidence="10">
    <location>
        <begin position="81"/>
        <end position="82"/>
    </location>
    <ligand>
        <name>substrate</name>
    </ligand>
</feature>
<dbReference type="InterPro" id="IPR004843">
    <property type="entry name" value="Calcineurin-like_PHP"/>
</dbReference>
<dbReference type="InterPro" id="IPR043461">
    <property type="entry name" value="LpxH-like"/>
</dbReference>
<keyword evidence="7 10" id="KW-0443">Lipid metabolism</keyword>
<dbReference type="CDD" id="cd07398">
    <property type="entry name" value="MPP_YbbF-LpxH"/>
    <property type="match status" value="1"/>
</dbReference>
<keyword evidence="4 10" id="KW-0441">Lipid A biosynthesis</keyword>
<feature type="binding site" evidence="10">
    <location>
        <position position="42"/>
    </location>
    <ligand>
        <name>Mn(2+)</name>
        <dbReference type="ChEBI" id="CHEBI:29035"/>
        <label>1</label>
    </ligand>
</feature>
<feature type="domain" description="Calcineurin-like phosphoesterase" evidence="11">
    <location>
        <begin position="5"/>
        <end position="200"/>
    </location>
</feature>
<evidence type="ECO:0000256" key="3">
    <source>
        <dbReference type="ARBA" id="ARBA00022519"/>
    </source>
</evidence>
<evidence type="ECO:0000313" key="13">
    <source>
        <dbReference type="Proteomes" id="UP000839052"/>
    </source>
</evidence>
<feature type="binding site" evidence="10">
    <location>
        <position position="9"/>
    </location>
    <ligand>
        <name>Mn(2+)</name>
        <dbReference type="ChEBI" id="CHEBI:29035"/>
        <label>1</label>
    </ligand>
</feature>
<dbReference type="Pfam" id="PF00149">
    <property type="entry name" value="Metallophos"/>
    <property type="match status" value="1"/>
</dbReference>
<feature type="binding site" evidence="10">
    <location>
        <position position="81"/>
    </location>
    <ligand>
        <name>Mn(2+)</name>
        <dbReference type="ChEBI" id="CHEBI:29035"/>
        <label>2</label>
    </ligand>
</feature>
<comment type="catalytic activity">
    <reaction evidence="10">
        <text>UDP-2-N,3-O-bis[(3R)-3-hydroxytetradecanoyl]-alpha-D-glucosamine + H2O = 2-N,3-O-bis[(3R)-3-hydroxytetradecanoyl]-alpha-D-glucosaminyl 1-phosphate + UMP + 2 H(+)</text>
        <dbReference type="Rhea" id="RHEA:25213"/>
        <dbReference type="ChEBI" id="CHEBI:15377"/>
        <dbReference type="ChEBI" id="CHEBI:15378"/>
        <dbReference type="ChEBI" id="CHEBI:57865"/>
        <dbReference type="ChEBI" id="CHEBI:57957"/>
        <dbReference type="ChEBI" id="CHEBI:78847"/>
        <dbReference type="EC" id="3.6.1.54"/>
    </reaction>
</comment>
<protein>
    <recommendedName>
        <fullName evidence="10">UDP-2,3-diacylglucosamine hydrolase</fullName>
        <ecNumber evidence="10">3.6.1.54</ecNumber>
    </recommendedName>
    <alternativeName>
        <fullName evidence="10">UDP-2,3-diacylglucosamine diphosphatase</fullName>
    </alternativeName>
</protein>
<dbReference type="Gene3D" id="3.60.21.10">
    <property type="match status" value="1"/>
</dbReference>
<keyword evidence="3 10" id="KW-0997">Cell inner membrane</keyword>
<feature type="binding site" evidence="10">
    <location>
        <position position="199"/>
    </location>
    <ligand>
        <name>Mn(2+)</name>
        <dbReference type="ChEBI" id="CHEBI:29035"/>
        <label>1</label>
    </ligand>
</feature>
<evidence type="ECO:0000256" key="6">
    <source>
        <dbReference type="ARBA" id="ARBA00022801"/>
    </source>
</evidence>
<comment type="subcellular location">
    <subcellularLocation>
        <location evidence="10">Cell inner membrane</location>
        <topology evidence="10">Peripheral membrane protein</topology>
        <orientation evidence="10">Cytoplasmic side</orientation>
    </subcellularLocation>
</comment>
<feature type="binding site" evidence="10">
    <location>
        <position position="124"/>
    </location>
    <ligand>
        <name>substrate</name>
    </ligand>
</feature>
<dbReference type="InterPro" id="IPR029052">
    <property type="entry name" value="Metallo-depent_PP-like"/>
</dbReference>
<keyword evidence="8 10" id="KW-0472">Membrane</keyword>
<feature type="binding site" evidence="10">
    <location>
        <position position="116"/>
    </location>
    <ligand>
        <name>Mn(2+)</name>
        <dbReference type="ChEBI" id="CHEBI:29035"/>
        <label>2</label>
    </ligand>
</feature>
<dbReference type="EMBL" id="OU912926">
    <property type="protein sequence ID" value="CAG9931460.1"/>
    <property type="molecule type" value="Genomic_DNA"/>
</dbReference>
<comment type="similarity">
    <text evidence="10">Belongs to the LpxH family.</text>
</comment>
<evidence type="ECO:0000256" key="9">
    <source>
        <dbReference type="ARBA" id="ARBA00023211"/>
    </source>
</evidence>
<dbReference type="GO" id="GO:0016787">
    <property type="term" value="F:hydrolase activity"/>
    <property type="evidence" value="ECO:0007669"/>
    <property type="project" value="UniProtKB-KW"/>
</dbReference>
<evidence type="ECO:0000256" key="7">
    <source>
        <dbReference type="ARBA" id="ARBA00023098"/>
    </source>
</evidence>
<comment type="function">
    <text evidence="10">Hydrolyzes the pyrophosphate bond of UDP-2,3-diacylglucosamine to yield 2,3-diacylglucosamine 1-phosphate (lipid X) and UMP by catalyzing the attack of water at the alpha-P atom. Involved in the biosynthesis of lipid A, a phosphorylated glycolipid that anchors the lipopolysaccharide to the outer membrane of the cell.</text>
</comment>
<proteinExistence type="inferred from homology"/>
<dbReference type="NCBIfam" id="NF003743">
    <property type="entry name" value="PRK05340.1"/>
    <property type="match status" value="1"/>
</dbReference>
<keyword evidence="5 10" id="KW-0479">Metal-binding</keyword>
<feature type="binding site" evidence="10">
    <location>
        <position position="11"/>
    </location>
    <ligand>
        <name>Mn(2+)</name>
        <dbReference type="ChEBI" id="CHEBI:29035"/>
        <label>1</label>
    </ligand>
</feature>
<evidence type="ECO:0000256" key="4">
    <source>
        <dbReference type="ARBA" id="ARBA00022556"/>
    </source>
</evidence>
<comment type="cofactor">
    <cofactor evidence="10">
        <name>Mn(2+)</name>
        <dbReference type="ChEBI" id="CHEBI:29035"/>
    </cofactor>
    <text evidence="10">Binds 2 Mn(2+) ions per subunit in a binuclear metal center.</text>
</comment>
<evidence type="ECO:0000256" key="10">
    <source>
        <dbReference type="HAMAP-Rule" id="MF_00575"/>
    </source>
</evidence>
<evidence type="ECO:0000256" key="1">
    <source>
        <dbReference type="ARBA" id="ARBA00022475"/>
    </source>
</evidence>
<evidence type="ECO:0000313" key="12">
    <source>
        <dbReference type="EMBL" id="CAG9931460.1"/>
    </source>
</evidence>
<feature type="binding site" evidence="10">
    <location>
        <position position="197"/>
    </location>
    <ligand>
        <name>substrate</name>
    </ligand>
</feature>
<evidence type="ECO:0000256" key="8">
    <source>
        <dbReference type="ARBA" id="ARBA00023136"/>
    </source>
</evidence>
<dbReference type="Proteomes" id="UP000839052">
    <property type="component" value="Chromosome"/>
</dbReference>
<keyword evidence="13" id="KW-1185">Reference proteome</keyword>
<evidence type="ECO:0000256" key="2">
    <source>
        <dbReference type="ARBA" id="ARBA00022516"/>
    </source>
</evidence>
<feature type="binding site" evidence="10">
    <location>
        <position position="162"/>
    </location>
    <ligand>
        <name>substrate</name>
    </ligand>
</feature>
<keyword evidence="2 10" id="KW-0444">Lipid biosynthesis</keyword>
<name>A0ABN8AFD3_9PROT</name>
<dbReference type="HAMAP" id="MF_00575">
    <property type="entry name" value="LpxH"/>
    <property type="match status" value="1"/>
</dbReference>
<gene>
    <name evidence="10 12" type="primary">lpxH</name>
    <name evidence="12" type="ORF">NTG6680_0207</name>
</gene>
<dbReference type="PANTHER" id="PTHR34990:SF1">
    <property type="entry name" value="UDP-2,3-DIACYLGLUCOSAMINE HYDROLASE"/>
    <property type="match status" value="1"/>
</dbReference>
<feature type="binding site" evidence="10">
    <location>
        <position position="166"/>
    </location>
    <ligand>
        <name>substrate</name>
    </ligand>
</feature>
<sequence>MAYSLIISDLHLCAEQPRSMQVFLHFIQQIALGADTLFILGDLFEYWAGDDDIDDPFNRQITHALHALSVSGTAISMMHGNRDLLMGQKLAQASGATLLNDPTLLDLYGTPTLLTHGDLLCTDDIAYQDFRKQVHEPIWQQNFLDQPLAQRKAAIAQLRARSEKAKKHKNENIMDVNLDAVASMLRQHHYPRMIHGHTHRLKRHLHTVDGHNCERWVLGDWHETGNALRCDVVGCSWETITL</sequence>
<feature type="binding site" evidence="10">
    <location>
        <position position="42"/>
    </location>
    <ligand>
        <name>Mn(2+)</name>
        <dbReference type="ChEBI" id="CHEBI:29035"/>
        <label>2</label>
    </ligand>
</feature>
<accession>A0ABN8AFD3</accession>
<feature type="binding site" evidence="10">
    <location>
        <position position="169"/>
    </location>
    <ligand>
        <name>substrate</name>
    </ligand>
</feature>
<dbReference type="PANTHER" id="PTHR34990">
    <property type="entry name" value="UDP-2,3-DIACYLGLUCOSAMINE HYDROLASE-RELATED"/>
    <property type="match status" value="1"/>
</dbReference>
<feature type="binding site" evidence="10">
    <location>
        <position position="197"/>
    </location>
    <ligand>
        <name>Mn(2+)</name>
        <dbReference type="ChEBI" id="CHEBI:29035"/>
        <label>2</label>
    </ligand>
</feature>
<dbReference type="SUPFAM" id="SSF56300">
    <property type="entry name" value="Metallo-dependent phosphatases"/>
    <property type="match status" value="1"/>
</dbReference>
<keyword evidence="6 10" id="KW-0378">Hydrolase</keyword>
<evidence type="ECO:0000256" key="5">
    <source>
        <dbReference type="ARBA" id="ARBA00022723"/>
    </source>
</evidence>
<dbReference type="NCBIfam" id="TIGR01854">
    <property type="entry name" value="lipid_A_lpxH"/>
    <property type="match status" value="1"/>
</dbReference>